<gene>
    <name evidence="2" type="ORF">GUJ93_ZPchr0006g43319</name>
</gene>
<reference evidence="2" key="1">
    <citation type="journal article" date="2021" name="bioRxiv">
        <title>Whole Genome Assembly and Annotation of Northern Wild Rice, Zizania palustris L., Supports a Whole Genome Duplication in the Zizania Genus.</title>
        <authorList>
            <person name="Haas M."/>
            <person name="Kono T."/>
            <person name="Macchietto M."/>
            <person name="Millas R."/>
            <person name="McGilp L."/>
            <person name="Shao M."/>
            <person name="Duquette J."/>
            <person name="Hirsch C.N."/>
            <person name="Kimball J."/>
        </authorList>
    </citation>
    <scope>NUCLEOTIDE SEQUENCE</scope>
    <source>
        <tissue evidence="2">Fresh leaf tissue</tissue>
    </source>
</reference>
<keyword evidence="3" id="KW-1185">Reference proteome</keyword>
<evidence type="ECO:0000313" key="2">
    <source>
        <dbReference type="EMBL" id="KAG8071454.1"/>
    </source>
</evidence>
<dbReference type="AlphaFoldDB" id="A0A8J5T7M9"/>
<feature type="region of interest" description="Disordered" evidence="1">
    <location>
        <begin position="82"/>
        <end position="120"/>
    </location>
</feature>
<evidence type="ECO:0000256" key="1">
    <source>
        <dbReference type="SAM" id="MobiDB-lite"/>
    </source>
</evidence>
<comment type="caution">
    <text evidence="2">The sequence shown here is derived from an EMBL/GenBank/DDBJ whole genome shotgun (WGS) entry which is preliminary data.</text>
</comment>
<accession>A0A8J5T7M9</accession>
<reference evidence="2" key="2">
    <citation type="submission" date="2021-02" db="EMBL/GenBank/DDBJ databases">
        <authorList>
            <person name="Kimball J.A."/>
            <person name="Haas M.W."/>
            <person name="Macchietto M."/>
            <person name="Kono T."/>
            <person name="Duquette J."/>
            <person name="Shao M."/>
        </authorList>
    </citation>
    <scope>NUCLEOTIDE SEQUENCE</scope>
    <source>
        <tissue evidence="2">Fresh leaf tissue</tissue>
    </source>
</reference>
<organism evidence="2 3">
    <name type="scientific">Zizania palustris</name>
    <name type="common">Northern wild rice</name>
    <dbReference type="NCBI Taxonomy" id="103762"/>
    <lineage>
        <taxon>Eukaryota</taxon>
        <taxon>Viridiplantae</taxon>
        <taxon>Streptophyta</taxon>
        <taxon>Embryophyta</taxon>
        <taxon>Tracheophyta</taxon>
        <taxon>Spermatophyta</taxon>
        <taxon>Magnoliopsida</taxon>
        <taxon>Liliopsida</taxon>
        <taxon>Poales</taxon>
        <taxon>Poaceae</taxon>
        <taxon>BOP clade</taxon>
        <taxon>Oryzoideae</taxon>
        <taxon>Oryzeae</taxon>
        <taxon>Zizaniinae</taxon>
        <taxon>Zizania</taxon>
    </lineage>
</organism>
<name>A0A8J5T7M9_ZIZPA</name>
<protein>
    <submittedName>
        <fullName evidence="2">Uncharacterized protein</fullName>
    </submittedName>
</protein>
<dbReference type="Proteomes" id="UP000729402">
    <property type="component" value="Unassembled WGS sequence"/>
</dbReference>
<sequence>MVSFPLSDHSPTVRINSGDELPCLSAIGAAPRLRLAYGGEMPSHGPDDDEDAPFSLVVAVPVGTGAVDFDAISRRLVAAAGVEKAPSRPGVSEQGRRLAAAASRPESEDNGAVSGEVTAS</sequence>
<dbReference type="EMBL" id="JAAALK010000283">
    <property type="protein sequence ID" value="KAG8071454.1"/>
    <property type="molecule type" value="Genomic_DNA"/>
</dbReference>
<evidence type="ECO:0000313" key="3">
    <source>
        <dbReference type="Proteomes" id="UP000729402"/>
    </source>
</evidence>
<proteinExistence type="predicted"/>